<keyword evidence="2" id="KW-1185">Reference proteome</keyword>
<proteinExistence type="predicted"/>
<dbReference type="Proteomes" id="UP000187191">
    <property type="component" value="Chromosome"/>
</dbReference>
<evidence type="ECO:0000313" key="1">
    <source>
        <dbReference type="EMBL" id="APY84479.1"/>
    </source>
</evidence>
<evidence type="ECO:0000313" key="2">
    <source>
        <dbReference type="Proteomes" id="UP000187191"/>
    </source>
</evidence>
<dbReference type="EMBL" id="CP015588">
    <property type="protein sequence ID" value="APY84479.1"/>
    <property type="molecule type" value="Genomic_DNA"/>
</dbReference>
<sequence>MQQLVPLLQAGQPTLVGRQSTGEATRSQRGDLGRIQVQRFRGEGVSGDGRCPACRLGRLAGLQAMTSSLKVPAARALRIPATT</sequence>
<gene>
    <name evidence="1" type="ORF">A7J05_00590</name>
</gene>
<reference evidence="1 2" key="1">
    <citation type="submission" date="2016-05" db="EMBL/GenBank/DDBJ databases">
        <authorList>
            <person name="Gu J."/>
        </authorList>
    </citation>
    <scope>NUCLEOTIDE SEQUENCE [LARGE SCALE GENOMIC DNA]</scope>
    <source>
        <strain evidence="1 2">ACCC40021</strain>
    </source>
</reference>
<accession>A0ABM6GLR4</accession>
<protein>
    <submittedName>
        <fullName evidence="1">Uncharacterized protein</fullName>
    </submittedName>
</protein>
<name>A0ABM6GLR4_9ACTN</name>
<organism evidence="1 2">
    <name type="scientific">Streptomyces alfalfae</name>
    <dbReference type="NCBI Taxonomy" id="1642299"/>
    <lineage>
        <taxon>Bacteria</taxon>
        <taxon>Bacillati</taxon>
        <taxon>Actinomycetota</taxon>
        <taxon>Actinomycetes</taxon>
        <taxon>Kitasatosporales</taxon>
        <taxon>Streptomycetaceae</taxon>
        <taxon>Streptomyces</taxon>
    </lineage>
</organism>